<dbReference type="eggNOG" id="COG1975">
    <property type="taxonomic scope" value="Bacteria"/>
</dbReference>
<dbReference type="RefSeq" id="WP_035667390.1">
    <property type="nucleotide sequence ID" value="NZ_BAUV01000051.1"/>
</dbReference>
<dbReference type="AlphaFoldDB" id="W4QY76"/>
<feature type="domain" description="XdhC Rossmann" evidence="2">
    <location>
        <begin position="195"/>
        <end position="330"/>
    </location>
</feature>
<dbReference type="Gene3D" id="3.40.50.720">
    <property type="entry name" value="NAD(P)-binding Rossmann-like Domain"/>
    <property type="match status" value="1"/>
</dbReference>
<gene>
    <name evidence="3" type="ORF">JCM9157_4278</name>
</gene>
<dbReference type="STRING" id="1236973.JCM9157_4278"/>
<dbReference type="InterPro" id="IPR052698">
    <property type="entry name" value="MoCofactor_Util/Proc"/>
</dbReference>
<dbReference type="InterPro" id="IPR003777">
    <property type="entry name" value="XdhC_CoxI"/>
</dbReference>
<proteinExistence type="predicted"/>
<feature type="domain" description="XdhC- CoxI" evidence="1">
    <location>
        <begin position="17"/>
        <end position="79"/>
    </location>
</feature>
<evidence type="ECO:0000259" key="1">
    <source>
        <dbReference type="Pfam" id="PF02625"/>
    </source>
</evidence>
<evidence type="ECO:0000259" key="2">
    <source>
        <dbReference type="Pfam" id="PF13478"/>
    </source>
</evidence>
<dbReference type="InterPro" id="IPR027051">
    <property type="entry name" value="XdhC_Rossmann_dom"/>
</dbReference>
<evidence type="ECO:0000313" key="4">
    <source>
        <dbReference type="Proteomes" id="UP000018896"/>
    </source>
</evidence>
<accession>W4QY76</accession>
<keyword evidence="4" id="KW-1185">Reference proteome</keyword>
<dbReference type="PANTHER" id="PTHR30388">
    <property type="entry name" value="ALDEHYDE OXIDOREDUCTASE MOLYBDENUM COFACTOR ASSEMBLY PROTEIN"/>
    <property type="match status" value="1"/>
</dbReference>
<comment type="caution">
    <text evidence="3">The sequence shown here is derived from an EMBL/GenBank/DDBJ whole genome shotgun (WGS) entry which is preliminary data.</text>
</comment>
<dbReference type="EMBL" id="BAUV01000051">
    <property type="protein sequence ID" value="GAE37036.1"/>
    <property type="molecule type" value="Genomic_DNA"/>
</dbReference>
<dbReference type="Pfam" id="PF02625">
    <property type="entry name" value="XdhC_CoxI"/>
    <property type="match status" value="1"/>
</dbReference>
<evidence type="ECO:0000313" key="3">
    <source>
        <dbReference type="EMBL" id="GAE37036.1"/>
    </source>
</evidence>
<protein>
    <submittedName>
        <fullName evidence="3">XdhC protein</fullName>
    </submittedName>
</protein>
<dbReference type="OrthoDB" id="9773039at2"/>
<organism evidence="3 4">
    <name type="scientific">Halalkalibacter akibai (strain ATCC 43226 / DSM 21942 / CIP 109018 / JCM 9157 / 1139)</name>
    <name type="common">Bacillus akibai</name>
    <dbReference type="NCBI Taxonomy" id="1236973"/>
    <lineage>
        <taxon>Bacteria</taxon>
        <taxon>Bacillati</taxon>
        <taxon>Bacillota</taxon>
        <taxon>Bacilli</taxon>
        <taxon>Bacillales</taxon>
        <taxon>Bacillaceae</taxon>
        <taxon>Halalkalibacter</taxon>
    </lineage>
</organism>
<reference evidence="3 4" key="1">
    <citation type="journal article" date="2014" name="Genome Announc.">
        <title>Draft Genome Sequences of Three Alkaliphilic Bacillus Strains, Bacillus wakoensis JCM 9140T, Bacillus akibai JCM 9157T, and Bacillus hemicellulosilyticus JCM 9152T.</title>
        <authorList>
            <person name="Yuki M."/>
            <person name="Oshima K."/>
            <person name="Suda W."/>
            <person name="Oshida Y."/>
            <person name="Kitamura K."/>
            <person name="Iida T."/>
            <person name="Hattori M."/>
            <person name="Ohkuma M."/>
        </authorList>
    </citation>
    <scope>NUCLEOTIDE SEQUENCE [LARGE SCALE GENOMIC DNA]</scope>
    <source>
        <strain evidence="3 4">JCM 9157</strain>
    </source>
</reference>
<dbReference type="Pfam" id="PF13478">
    <property type="entry name" value="XdhC_C"/>
    <property type="match status" value="1"/>
</dbReference>
<dbReference type="PANTHER" id="PTHR30388:SF6">
    <property type="entry name" value="XANTHINE DEHYDROGENASE SUBUNIT A-RELATED"/>
    <property type="match status" value="1"/>
</dbReference>
<name>W4QY76_HALA3</name>
<sequence length="351" mass="39906">MREFYRYLKRLKNDPEHHGAMATIIKVQGSSYRHEGAKMLFLKDGSQHGLISGGCLEEDLKYHADEVMVKQISKTVHYDLRSENDLDWGQGAGCNGKITVLLEPIKWEETFSSVLKVLEAGEEVISVCKRDEGHQCARFYYTLSGVSIGAGLFNPPRIKQIIKEFVQNGKTIANFYLEEHKTSILLELHKSKEDLIIFGAGPDVEPIVRRAAEFDFNPIVIDPRESRCQPLYFPDASKLICEHPESVLMKKTIDLSGYVLIMTHHFMKDQTLLEYFVQNKPQYLGVLGPKRRTARLLSTDQVPSWIHSPIGMDIQAEGSDEISISILAQLILVRNQKRAKEWGKDFKTTAV</sequence>
<dbReference type="Proteomes" id="UP000018896">
    <property type="component" value="Unassembled WGS sequence"/>
</dbReference>